<dbReference type="PROSITE" id="PS51898">
    <property type="entry name" value="TYR_RECOMBINASE"/>
    <property type="match status" value="1"/>
</dbReference>
<name>A0A0H2VFH3_STAES</name>
<dbReference type="GO" id="GO:0003677">
    <property type="term" value="F:DNA binding"/>
    <property type="evidence" value="ECO:0007669"/>
    <property type="project" value="InterPro"/>
</dbReference>
<dbReference type="Proteomes" id="UP000001411">
    <property type="component" value="Chromosome"/>
</dbReference>
<sequence>MHVRAKLEPSHGAILTTMMIFIHINKTDYHGEVTAPKTKAAIRDIYLPFHMMNDIEKYLKWYKENNVYKDDYVLFGTFFKAYSESTIDRWFTTALKVLDEQLPDVQTFPRIVIHELRHSHASMLVNHGASIMVIAQRLGHADSNEVYNRYGHLYPSTQKEIVKYL</sequence>
<organism evidence="3 4">
    <name type="scientific">Staphylococcus epidermidis (strain ATCC 12228 / FDA PCI 1200)</name>
    <dbReference type="NCBI Taxonomy" id="176280"/>
    <lineage>
        <taxon>Bacteria</taxon>
        <taxon>Bacillati</taxon>
        <taxon>Bacillota</taxon>
        <taxon>Bacilli</taxon>
        <taxon>Bacillales</taxon>
        <taxon>Staphylococcaceae</taxon>
        <taxon>Staphylococcus</taxon>
    </lineage>
</organism>
<reference evidence="3 4" key="1">
    <citation type="journal article" date="2003" name="Mol. Microbiol.">
        <title>Genome-based analysis of virulence genes in a non-biofilm-forming Staphylococcus epidermidis strain (ATCC 12228).</title>
        <authorList>
            <person name="Zhang Y.Q."/>
            <person name="Ren S.X."/>
            <person name="Li H.L."/>
            <person name="Wang Y.X."/>
            <person name="Fu G."/>
            <person name="Yang J."/>
            <person name="Qin Z.Q."/>
            <person name="Miao Y.G."/>
            <person name="Wang W.Y."/>
            <person name="Chen R.S."/>
            <person name="Shen Y."/>
            <person name="Chen Z."/>
            <person name="Yuan Z.H."/>
            <person name="Zhao G.P."/>
            <person name="Qu D."/>
            <person name="Danchin A."/>
            <person name="Wen Y.M."/>
        </authorList>
    </citation>
    <scope>NUCLEOTIDE SEQUENCE [LARGE SCALE GENOMIC DNA]</scope>
    <source>
        <strain evidence="4">ATCC 12228 / FDA PCI 1200</strain>
    </source>
</reference>
<evidence type="ECO:0000313" key="3">
    <source>
        <dbReference type="EMBL" id="AAO04165.1"/>
    </source>
</evidence>
<dbReference type="SUPFAM" id="SSF56349">
    <property type="entry name" value="DNA breaking-rejoining enzymes"/>
    <property type="match status" value="1"/>
</dbReference>
<protein>
    <recommendedName>
        <fullName evidence="2">Tyr recombinase domain-containing protein</fullName>
    </recommendedName>
</protein>
<dbReference type="AlphaFoldDB" id="A0A0H2VFH3"/>
<dbReference type="PATRIC" id="fig|176280.10.peg.539"/>
<proteinExistence type="predicted"/>
<dbReference type="eggNOG" id="COG0582">
    <property type="taxonomic scope" value="Bacteria"/>
</dbReference>
<dbReference type="EMBL" id="AE015929">
    <property type="protein sequence ID" value="AAO04165.1"/>
    <property type="molecule type" value="Genomic_DNA"/>
</dbReference>
<dbReference type="KEGG" id="sep:SE_0568"/>
<dbReference type="OrthoDB" id="9803188at2"/>
<evidence type="ECO:0000259" key="2">
    <source>
        <dbReference type="PROSITE" id="PS51898"/>
    </source>
</evidence>
<dbReference type="InterPro" id="IPR013762">
    <property type="entry name" value="Integrase-like_cat_sf"/>
</dbReference>
<dbReference type="InterPro" id="IPR002104">
    <property type="entry name" value="Integrase_catalytic"/>
</dbReference>
<dbReference type="Pfam" id="PF00589">
    <property type="entry name" value="Phage_integrase"/>
    <property type="match status" value="1"/>
</dbReference>
<feature type="domain" description="Tyr recombinase" evidence="2">
    <location>
        <begin position="1"/>
        <end position="163"/>
    </location>
</feature>
<dbReference type="InterPro" id="IPR011010">
    <property type="entry name" value="DNA_brk_join_enz"/>
</dbReference>
<evidence type="ECO:0000313" key="4">
    <source>
        <dbReference type="Proteomes" id="UP000001411"/>
    </source>
</evidence>
<dbReference type="GO" id="GO:0015074">
    <property type="term" value="P:DNA integration"/>
    <property type="evidence" value="ECO:0007669"/>
    <property type="project" value="InterPro"/>
</dbReference>
<evidence type="ECO:0000256" key="1">
    <source>
        <dbReference type="ARBA" id="ARBA00023172"/>
    </source>
</evidence>
<dbReference type="GO" id="GO:0006310">
    <property type="term" value="P:DNA recombination"/>
    <property type="evidence" value="ECO:0007669"/>
    <property type="project" value="UniProtKB-KW"/>
</dbReference>
<keyword evidence="1" id="KW-0233">DNA recombination</keyword>
<gene>
    <name evidence="3" type="ordered locus">SE_0568</name>
</gene>
<dbReference type="Gene3D" id="1.10.443.10">
    <property type="entry name" value="Intergrase catalytic core"/>
    <property type="match status" value="1"/>
</dbReference>
<accession>A0A0H2VFH3</accession>
<dbReference type="HOGENOM" id="CLU_027562_41_0_9"/>